<dbReference type="GeneID" id="11262541"/>
<dbReference type="KEGG" id="ttn:TTX_1662"/>
<accession>G4RL38</accession>
<dbReference type="Proteomes" id="UP000002654">
    <property type="component" value="Chromosome"/>
</dbReference>
<dbReference type="eggNOG" id="arCOG10337">
    <property type="taxonomic scope" value="Archaea"/>
</dbReference>
<dbReference type="AlphaFoldDB" id="G4RL38"/>
<dbReference type="PATRIC" id="fig|768679.9.peg.1682"/>
<dbReference type="OrthoDB" id="27145at2157"/>
<dbReference type="PaxDb" id="768679-TTX_1662"/>
<keyword evidence="2" id="KW-1185">Reference proteome</keyword>
<dbReference type="HOGENOM" id="CLU_2857312_0_0_2"/>
<gene>
    <name evidence="1" type="ordered locus">TTX_1662</name>
</gene>
<dbReference type="RefSeq" id="WP_014127537.1">
    <property type="nucleotide sequence ID" value="NC_016070.1"/>
</dbReference>
<sequence>MSEELEKIAKTIVVNLRSIDELIKQGRKEEAKKIFKETKKLAIERKLYRGFSGLFRRAERLIEG</sequence>
<name>G4RL38_THETK</name>
<dbReference type="EMBL" id="FN869859">
    <property type="protein sequence ID" value="CCC82283.1"/>
    <property type="molecule type" value="Genomic_DNA"/>
</dbReference>
<reference evidence="1 2" key="1">
    <citation type="journal article" date="2011" name="PLoS ONE">
        <title>The complete genome sequence of Thermoproteus tenax: a physiologically versatile member of the Crenarchaeota.</title>
        <authorList>
            <person name="Siebers B."/>
            <person name="Zaparty M."/>
            <person name="Raddatz G."/>
            <person name="Tjaden B."/>
            <person name="Albers S.V."/>
            <person name="Bell S.D."/>
            <person name="Blombach F."/>
            <person name="Kletzin A."/>
            <person name="Kyrpides N."/>
            <person name="Lanz C."/>
            <person name="Plagens A."/>
            <person name="Rampp M."/>
            <person name="Rosinus A."/>
            <person name="von Jan M."/>
            <person name="Makarova K.S."/>
            <person name="Klenk H.P."/>
            <person name="Schuster S.C."/>
            <person name="Hensel R."/>
        </authorList>
    </citation>
    <scope>NUCLEOTIDE SEQUENCE [LARGE SCALE GENOMIC DNA]</scope>
    <source>
        <strain evidence="2">ATCC 35583 / DSM 2078 / JCM 9277 / NBRC 100435 / Kra 1</strain>
    </source>
</reference>
<dbReference type="STRING" id="768679.TTX_1662"/>
<proteinExistence type="predicted"/>
<evidence type="ECO:0000313" key="2">
    <source>
        <dbReference type="Proteomes" id="UP000002654"/>
    </source>
</evidence>
<evidence type="ECO:0000313" key="1">
    <source>
        <dbReference type="EMBL" id="CCC82283.1"/>
    </source>
</evidence>
<protein>
    <submittedName>
        <fullName evidence="1">Uncharacterized protein</fullName>
    </submittedName>
</protein>
<organism evidence="1 2">
    <name type="scientific">Thermoproteus tenax (strain ATCC 35583 / DSM 2078 / JCM 9277 / NBRC 100435 / Kra 1)</name>
    <dbReference type="NCBI Taxonomy" id="768679"/>
    <lineage>
        <taxon>Archaea</taxon>
        <taxon>Thermoproteota</taxon>
        <taxon>Thermoprotei</taxon>
        <taxon>Thermoproteales</taxon>
        <taxon>Thermoproteaceae</taxon>
        <taxon>Thermoproteus</taxon>
    </lineage>
</organism>